<evidence type="ECO:0000313" key="1">
    <source>
        <dbReference type="EMBL" id="GIY81023.1"/>
    </source>
</evidence>
<sequence>MYQSLGGWPVYQVDVIFEIALLFLKIFEENIEPSGKRFYELFKCPNANVEAAENSGDISVAGTRSRIVCLALQRAFVNQHLCFLNGAAGDTFNAPVALTNCISVTALSDLATRTLICRCAIRFDLMF</sequence>
<proteinExistence type="predicted"/>
<name>A0AAV4WF80_CAEEX</name>
<dbReference type="Proteomes" id="UP001054945">
    <property type="component" value="Unassembled WGS sequence"/>
</dbReference>
<accession>A0AAV4WF80</accession>
<dbReference type="EMBL" id="BPLR01016069">
    <property type="protein sequence ID" value="GIY81023.1"/>
    <property type="molecule type" value="Genomic_DNA"/>
</dbReference>
<comment type="caution">
    <text evidence="1">The sequence shown here is derived from an EMBL/GenBank/DDBJ whole genome shotgun (WGS) entry which is preliminary data.</text>
</comment>
<protein>
    <submittedName>
        <fullName evidence="1">Uncharacterized protein</fullName>
    </submittedName>
</protein>
<organism evidence="1 2">
    <name type="scientific">Caerostris extrusa</name>
    <name type="common">Bark spider</name>
    <name type="synonym">Caerostris bankana</name>
    <dbReference type="NCBI Taxonomy" id="172846"/>
    <lineage>
        <taxon>Eukaryota</taxon>
        <taxon>Metazoa</taxon>
        <taxon>Ecdysozoa</taxon>
        <taxon>Arthropoda</taxon>
        <taxon>Chelicerata</taxon>
        <taxon>Arachnida</taxon>
        <taxon>Araneae</taxon>
        <taxon>Araneomorphae</taxon>
        <taxon>Entelegynae</taxon>
        <taxon>Araneoidea</taxon>
        <taxon>Araneidae</taxon>
        <taxon>Caerostris</taxon>
    </lineage>
</organism>
<gene>
    <name evidence="1" type="ORF">CEXT_259481</name>
</gene>
<evidence type="ECO:0000313" key="2">
    <source>
        <dbReference type="Proteomes" id="UP001054945"/>
    </source>
</evidence>
<keyword evidence="2" id="KW-1185">Reference proteome</keyword>
<dbReference type="AlphaFoldDB" id="A0AAV4WF80"/>
<reference evidence="1 2" key="1">
    <citation type="submission" date="2021-06" db="EMBL/GenBank/DDBJ databases">
        <title>Caerostris extrusa draft genome.</title>
        <authorList>
            <person name="Kono N."/>
            <person name="Arakawa K."/>
        </authorList>
    </citation>
    <scope>NUCLEOTIDE SEQUENCE [LARGE SCALE GENOMIC DNA]</scope>
</reference>